<evidence type="ECO:0000256" key="10">
    <source>
        <dbReference type="ARBA" id="ARBA00022741"/>
    </source>
</evidence>
<dbReference type="PIRSF" id="PIRSF006135">
    <property type="entry name" value="CobU"/>
    <property type="match status" value="1"/>
</dbReference>
<proteinExistence type="inferred from homology"/>
<dbReference type="CDD" id="cd00544">
    <property type="entry name" value="CobU"/>
    <property type="match status" value="1"/>
</dbReference>
<evidence type="ECO:0000256" key="13">
    <source>
        <dbReference type="ARBA" id="ARBA00023134"/>
    </source>
</evidence>
<name>A0ABM6MBD4_9SPHN</name>
<keyword evidence="8 14" id="KW-0169">Cobalamin biosynthesis</keyword>
<sequence>MDAVLTFITGGARSGKSARAQCLAESHAGELVYLATAQAFDEEMRDRIARHQADRDARWRTVECPVDLPEAIARETGEDRVLLVDCLTLWTSNLLLGEHDFAAASKRLIDTLAQAHSPVILVSNEVGMGIVPDNALARQFRDMAGRLNQQVAAIADRAELVVSGLSLTLKP</sequence>
<dbReference type="EC" id="2.7.1.156" evidence="14"/>
<evidence type="ECO:0000256" key="6">
    <source>
        <dbReference type="ARBA" id="ARBA00005159"/>
    </source>
</evidence>
<dbReference type="Proteomes" id="UP000258016">
    <property type="component" value="Chromosome"/>
</dbReference>
<evidence type="ECO:0000256" key="1">
    <source>
        <dbReference type="ARBA" id="ARBA00000312"/>
    </source>
</evidence>
<keyword evidence="12 14" id="KW-0067">ATP-binding</keyword>
<dbReference type="Gene3D" id="3.40.50.300">
    <property type="entry name" value="P-loop containing nucleotide triphosphate hydrolases"/>
    <property type="match status" value="1"/>
</dbReference>
<reference evidence="15 16" key="1">
    <citation type="submission" date="2017-03" db="EMBL/GenBank/DDBJ databases">
        <title>Complete genome sequence of Blastomonas fulva degrading microcsystin LR.</title>
        <authorList>
            <person name="Lee H.-g."/>
            <person name="Jin L."/>
            <person name="oh H.-M."/>
        </authorList>
    </citation>
    <scope>NUCLEOTIDE SEQUENCE [LARGE SCALE GENOMIC DNA]</scope>
    <source>
        <strain evidence="15 16">T2</strain>
    </source>
</reference>
<keyword evidence="13 14" id="KW-0342">GTP-binding</keyword>
<dbReference type="PANTHER" id="PTHR34848:SF1">
    <property type="entry name" value="BIFUNCTIONAL ADENOSYLCOBALAMIN BIOSYNTHESIS PROTEIN COBU"/>
    <property type="match status" value="1"/>
</dbReference>
<evidence type="ECO:0000256" key="12">
    <source>
        <dbReference type="ARBA" id="ARBA00022840"/>
    </source>
</evidence>
<keyword evidence="15" id="KW-0548">Nucleotidyltransferase</keyword>
<dbReference type="GO" id="GO:0016301">
    <property type="term" value="F:kinase activity"/>
    <property type="evidence" value="ECO:0007669"/>
    <property type="project" value="UniProtKB-KW"/>
</dbReference>
<evidence type="ECO:0000256" key="14">
    <source>
        <dbReference type="PIRNR" id="PIRNR006135"/>
    </source>
</evidence>
<comment type="catalytic activity">
    <reaction evidence="1 14">
        <text>adenosylcob(III)inamide + ATP = adenosylcob(III)inamide phosphate + ADP + H(+)</text>
        <dbReference type="Rhea" id="RHEA:15769"/>
        <dbReference type="ChEBI" id="CHEBI:2480"/>
        <dbReference type="ChEBI" id="CHEBI:15378"/>
        <dbReference type="ChEBI" id="CHEBI:30616"/>
        <dbReference type="ChEBI" id="CHEBI:58502"/>
        <dbReference type="ChEBI" id="CHEBI:456216"/>
        <dbReference type="EC" id="2.7.1.156"/>
    </reaction>
</comment>
<keyword evidence="16" id="KW-1185">Reference proteome</keyword>
<evidence type="ECO:0000256" key="4">
    <source>
        <dbReference type="ARBA" id="ARBA00003889"/>
    </source>
</evidence>
<comment type="catalytic activity">
    <reaction evidence="2 14">
        <text>adenosylcob(III)inamide phosphate + GTP + H(+) = adenosylcob(III)inamide-GDP + diphosphate</text>
        <dbReference type="Rhea" id="RHEA:22712"/>
        <dbReference type="ChEBI" id="CHEBI:15378"/>
        <dbReference type="ChEBI" id="CHEBI:33019"/>
        <dbReference type="ChEBI" id="CHEBI:37565"/>
        <dbReference type="ChEBI" id="CHEBI:58502"/>
        <dbReference type="ChEBI" id="CHEBI:60487"/>
        <dbReference type="EC" id="2.7.7.62"/>
    </reaction>
</comment>
<dbReference type="NCBIfam" id="NF004469">
    <property type="entry name" value="PRK05800.1"/>
    <property type="match status" value="1"/>
</dbReference>
<keyword evidence="9 14" id="KW-0808">Transferase</keyword>
<evidence type="ECO:0000256" key="5">
    <source>
        <dbReference type="ARBA" id="ARBA00004692"/>
    </source>
</evidence>
<gene>
    <name evidence="15" type="ORF">B5J99_03720</name>
</gene>
<organism evidence="15 16">
    <name type="scientific">Blastomonas fulva</name>
    <dbReference type="NCBI Taxonomy" id="1550728"/>
    <lineage>
        <taxon>Bacteria</taxon>
        <taxon>Pseudomonadati</taxon>
        <taxon>Pseudomonadota</taxon>
        <taxon>Alphaproteobacteria</taxon>
        <taxon>Sphingomonadales</taxon>
        <taxon>Sphingomonadaceae</taxon>
        <taxon>Blastomonas</taxon>
    </lineage>
</organism>
<dbReference type="PANTHER" id="PTHR34848">
    <property type="match status" value="1"/>
</dbReference>
<evidence type="ECO:0000256" key="3">
    <source>
        <dbReference type="ARBA" id="ARBA00001522"/>
    </source>
</evidence>
<protein>
    <recommendedName>
        <fullName evidence="14">Bifunctional adenosylcobalamin biosynthesis protein</fullName>
        <ecNumber evidence="14">2.7.1.156</ecNumber>
        <ecNumber evidence="14">2.7.7.62</ecNumber>
    </recommendedName>
</protein>
<evidence type="ECO:0000256" key="8">
    <source>
        <dbReference type="ARBA" id="ARBA00022573"/>
    </source>
</evidence>
<dbReference type="Pfam" id="PF02283">
    <property type="entry name" value="CobU"/>
    <property type="match status" value="1"/>
</dbReference>
<comment type="function">
    <text evidence="4 14">Catalyzes ATP-dependent phosphorylation of adenosylcobinamide and addition of GMP to adenosylcobinamide phosphate.</text>
</comment>
<dbReference type="InterPro" id="IPR027417">
    <property type="entry name" value="P-loop_NTPase"/>
</dbReference>
<dbReference type="InterPro" id="IPR003203">
    <property type="entry name" value="CobU/CobP"/>
</dbReference>
<evidence type="ECO:0000313" key="16">
    <source>
        <dbReference type="Proteomes" id="UP000258016"/>
    </source>
</evidence>
<comment type="similarity">
    <text evidence="7 14">Belongs to the CobU/CobP family.</text>
</comment>
<comment type="pathway">
    <text evidence="5 14">Cofactor biosynthesis; adenosylcobalamin biosynthesis; adenosylcobalamin from cob(II)yrinate a,c-diamide: step 6/7.</text>
</comment>
<keyword evidence="11 14" id="KW-0418">Kinase</keyword>
<dbReference type="EC" id="2.7.7.62" evidence="14"/>
<dbReference type="EMBL" id="CP020083">
    <property type="protein sequence ID" value="ASR53315.1"/>
    <property type="molecule type" value="Genomic_DNA"/>
</dbReference>
<dbReference type="GO" id="GO:0016779">
    <property type="term" value="F:nucleotidyltransferase activity"/>
    <property type="evidence" value="ECO:0007669"/>
    <property type="project" value="UniProtKB-KW"/>
</dbReference>
<evidence type="ECO:0000256" key="2">
    <source>
        <dbReference type="ARBA" id="ARBA00000711"/>
    </source>
</evidence>
<dbReference type="SUPFAM" id="SSF52540">
    <property type="entry name" value="P-loop containing nucleoside triphosphate hydrolases"/>
    <property type="match status" value="1"/>
</dbReference>
<evidence type="ECO:0000256" key="7">
    <source>
        <dbReference type="ARBA" id="ARBA00007490"/>
    </source>
</evidence>
<keyword evidence="10 14" id="KW-0547">Nucleotide-binding</keyword>
<evidence type="ECO:0000256" key="11">
    <source>
        <dbReference type="ARBA" id="ARBA00022777"/>
    </source>
</evidence>
<evidence type="ECO:0000256" key="9">
    <source>
        <dbReference type="ARBA" id="ARBA00022679"/>
    </source>
</evidence>
<accession>A0ABM6MBD4</accession>
<comment type="pathway">
    <text evidence="6 14">Cofactor biosynthesis; adenosylcobalamin biosynthesis; adenosylcobalamin from cob(II)yrinate a,c-diamide: step 5/7.</text>
</comment>
<comment type="catalytic activity">
    <reaction evidence="3">
        <text>adenosylcob(III)inamide + GTP = adenosylcob(III)inamide phosphate + GDP + H(+)</text>
        <dbReference type="Rhea" id="RHEA:15765"/>
        <dbReference type="ChEBI" id="CHEBI:2480"/>
        <dbReference type="ChEBI" id="CHEBI:15378"/>
        <dbReference type="ChEBI" id="CHEBI:37565"/>
        <dbReference type="ChEBI" id="CHEBI:58189"/>
        <dbReference type="ChEBI" id="CHEBI:58502"/>
        <dbReference type="EC" id="2.7.1.156"/>
    </reaction>
</comment>
<evidence type="ECO:0000313" key="15">
    <source>
        <dbReference type="EMBL" id="ASR53315.1"/>
    </source>
</evidence>